<evidence type="ECO:0000313" key="3">
    <source>
        <dbReference type="Proteomes" id="UP000261580"/>
    </source>
</evidence>
<dbReference type="Proteomes" id="UP000261580">
    <property type="component" value="Unassembled WGS sequence"/>
</dbReference>
<dbReference type="STRING" id="32507.ENSNBRP00000000252"/>
<organism evidence="2 3">
    <name type="scientific">Neolamprologus brichardi</name>
    <name type="common">Fairy cichlid</name>
    <name type="synonym">Lamprologus brichardi</name>
    <dbReference type="NCBI Taxonomy" id="32507"/>
    <lineage>
        <taxon>Eukaryota</taxon>
        <taxon>Metazoa</taxon>
        <taxon>Chordata</taxon>
        <taxon>Craniata</taxon>
        <taxon>Vertebrata</taxon>
        <taxon>Euteleostomi</taxon>
        <taxon>Actinopterygii</taxon>
        <taxon>Neopterygii</taxon>
        <taxon>Teleostei</taxon>
        <taxon>Neoteleostei</taxon>
        <taxon>Acanthomorphata</taxon>
        <taxon>Ovalentaria</taxon>
        <taxon>Cichlomorphae</taxon>
        <taxon>Cichliformes</taxon>
        <taxon>Cichlidae</taxon>
        <taxon>African cichlids</taxon>
        <taxon>Pseudocrenilabrinae</taxon>
        <taxon>Lamprologini</taxon>
        <taxon>Neolamprologus</taxon>
    </lineage>
</organism>
<reference evidence="2" key="2">
    <citation type="submission" date="2025-09" db="UniProtKB">
        <authorList>
            <consortium name="Ensembl"/>
        </authorList>
    </citation>
    <scope>IDENTIFICATION</scope>
</reference>
<evidence type="ECO:0000256" key="1">
    <source>
        <dbReference type="SAM" id="Phobius"/>
    </source>
</evidence>
<proteinExistence type="predicted"/>
<dbReference type="AlphaFoldDB" id="A0A3Q4GBB7"/>
<reference evidence="2" key="1">
    <citation type="submission" date="2025-08" db="UniProtKB">
        <authorList>
            <consortium name="Ensembl"/>
        </authorList>
    </citation>
    <scope>IDENTIFICATION</scope>
</reference>
<feature type="transmembrane region" description="Helical" evidence="1">
    <location>
        <begin position="74"/>
        <end position="99"/>
    </location>
</feature>
<keyword evidence="1" id="KW-0812">Transmembrane</keyword>
<protein>
    <submittedName>
        <fullName evidence="2">Uncharacterized protein</fullName>
    </submittedName>
</protein>
<keyword evidence="3" id="KW-1185">Reference proteome</keyword>
<keyword evidence="1" id="KW-1133">Transmembrane helix</keyword>
<keyword evidence="1" id="KW-0472">Membrane</keyword>
<sequence length="103" mass="10547">MTQNPDRSVKCTAPLIPLHDVGQMVGPNGTVILTPADLPTLGFTSGEVAAGSFAVGAAGLTPILQSWGPTFLSWIAPLLFGSVGGAASWMFTIACNVTVKFEG</sequence>
<dbReference type="Ensembl" id="ENSNBRT00000000287.1">
    <property type="protein sequence ID" value="ENSNBRP00000000252.1"/>
    <property type="gene ID" value="ENSNBRG00000000234.1"/>
</dbReference>
<accession>A0A3Q4GBB7</accession>
<dbReference type="GeneTree" id="ENSGT00940000172724"/>
<name>A0A3Q4GBB7_NEOBR</name>
<evidence type="ECO:0000313" key="2">
    <source>
        <dbReference type="Ensembl" id="ENSNBRP00000000252.1"/>
    </source>
</evidence>